<evidence type="ECO:0000313" key="2">
    <source>
        <dbReference type="Proteomes" id="UP001157006"/>
    </source>
</evidence>
<dbReference type="EMBL" id="OX451737">
    <property type="protein sequence ID" value="CAI8595823.1"/>
    <property type="molecule type" value="Genomic_DNA"/>
</dbReference>
<organism evidence="1 2">
    <name type="scientific">Vicia faba</name>
    <name type="common">Broad bean</name>
    <name type="synonym">Faba vulgaris</name>
    <dbReference type="NCBI Taxonomy" id="3906"/>
    <lineage>
        <taxon>Eukaryota</taxon>
        <taxon>Viridiplantae</taxon>
        <taxon>Streptophyta</taxon>
        <taxon>Embryophyta</taxon>
        <taxon>Tracheophyta</taxon>
        <taxon>Spermatophyta</taxon>
        <taxon>Magnoliopsida</taxon>
        <taxon>eudicotyledons</taxon>
        <taxon>Gunneridae</taxon>
        <taxon>Pentapetalae</taxon>
        <taxon>rosids</taxon>
        <taxon>fabids</taxon>
        <taxon>Fabales</taxon>
        <taxon>Fabaceae</taxon>
        <taxon>Papilionoideae</taxon>
        <taxon>50 kb inversion clade</taxon>
        <taxon>NPAAA clade</taxon>
        <taxon>Hologalegina</taxon>
        <taxon>IRL clade</taxon>
        <taxon>Fabeae</taxon>
        <taxon>Vicia</taxon>
    </lineage>
</organism>
<reference evidence="1 2" key="1">
    <citation type="submission" date="2023-01" db="EMBL/GenBank/DDBJ databases">
        <authorList>
            <person name="Kreplak J."/>
        </authorList>
    </citation>
    <scope>NUCLEOTIDE SEQUENCE [LARGE SCALE GENOMIC DNA]</scope>
</reference>
<dbReference type="AlphaFoldDB" id="A0AAV0ZE62"/>
<accession>A0AAV0ZE62</accession>
<gene>
    <name evidence="1" type="ORF">VFH_II004280</name>
</gene>
<dbReference type="Proteomes" id="UP001157006">
    <property type="component" value="Chromosome 2"/>
</dbReference>
<sequence>MLNKVDIKTLGHKNSIPLEPYLKWVRTRTQSLMMPYPSILPVIFEPVKEGEVPYTILHPDMPTSLEDLQRDWIQLKGERDTFEAQFYASGRKVLELTRLLHEEQTLNAYIAPKRMRTTFLS</sequence>
<keyword evidence="2" id="KW-1185">Reference proteome</keyword>
<proteinExistence type="predicted"/>
<protein>
    <submittedName>
        <fullName evidence="1">Uncharacterized protein</fullName>
    </submittedName>
</protein>
<name>A0AAV0ZE62_VICFA</name>
<evidence type="ECO:0000313" key="1">
    <source>
        <dbReference type="EMBL" id="CAI8595823.1"/>
    </source>
</evidence>